<dbReference type="Pfam" id="PF15611">
    <property type="entry name" value="EH_Signature"/>
    <property type="match status" value="1"/>
</dbReference>
<dbReference type="InterPro" id="IPR028943">
    <property type="entry name" value="ZorC_EH_Signature_dom"/>
</dbReference>
<evidence type="ECO:0000313" key="3">
    <source>
        <dbReference type="EMBL" id="MEA5520214.1"/>
    </source>
</evidence>
<proteinExistence type="predicted"/>
<gene>
    <name evidence="3" type="ORF">VB854_14800</name>
</gene>
<feature type="compositionally biased region" description="Polar residues" evidence="1">
    <location>
        <begin position="9"/>
        <end position="20"/>
    </location>
</feature>
<keyword evidence="4" id="KW-1185">Reference proteome</keyword>
<protein>
    <submittedName>
        <fullName evidence="3">EH signature domain-containing protein</fullName>
    </submittedName>
</protein>
<dbReference type="RefSeq" id="WP_323274399.1">
    <property type="nucleotide sequence ID" value="NZ_JAYGHT010000076.1"/>
</dbReference>
<evidence type="ECO:0000313" key="4">
    <source>
        <dbReference type="Proteomes" id="UP001301728"/>
    </source>
</evidence>
<evidence type="ECO:0000259" key="2">
    <source>
        <dbReference type="Pfam" id="PF15611"/>
    </source>
</evidence>
<feature type="domain" description="Zorya protein ZorC EH" evidence="2">
    <location>
        <begin position="274"/>
        <end position="432"/>
    </location>
</feature>
<dbReference type="EMBL" id="JAYGHT010000076">
    <property type="protein sequence ID" value="MEA5520214.1"/>
    <property type="molecule type" value="Genomic_DNA"/>
</dbReference>
<name>A0ABU5TZ96_9CYAN</name>
<accession>A0ABU5TZ96</accession>
<organism evidence="3 4">
    <name type="scientific">Limnoraphis robusta CCNP1315</name>
    <dbReference type="NCBI Taxonomy" id="3110306"/>
    <lineage>
        <taxon>Bacteria</taxon>
        <taxon>Bacillati</taxon>
        <taxon>Cyanobacteriota</taxon>
        <taxon>Cyanophyceae</taxon>
        <taxon>Oscillatoriophycideae</taxon>
        <taxon>Oscillatoriales</taxon>
        <taxon>Sirenicapillariaceae</taxon>
        <taxon>Limnoraphis</taxon>
    </lineage>
</organism>
<reference evidence="3 4" key="1">
    <citation type="submission" date="2023-12" db="EMBL/GenBank/DDBJ databases">
        <title>Baltic Sea Cyanobacteria.</title>
        <authorList>
            <person name="Delbaje E."/>
            <person name="Fewer D.P."/>
            <person name="Shishido T.K."/>
        </authorList>
    </citation>
    <scope>NUCLEOTIDE SEQUENCE [LARGE SCALE GENOMIC DNA]</scope>
    <source>
        <strain evidence="3 4">CCNP 1315</strain>
    </source>
</reference>
<comment type="caution">
    <text evidence="3">The sequence shown here is derived from an EMBL/GenBank/DDBJ whole genome shotgun (WGS) entry which is preliminary data.</text>
</comment>
<dbReference type="Proteomes" id="UP001301728">
    <property type="component" value="Unassembled WGS sequence"/>
</dbReference>
<evidence type="ECO:0000256" key="1">
    <source>
        <dbReference type="SAM" id="MobiDB-lite"/>
    </source>
</evidence>
<feature type="region of interest" description="Disordered" evidence="1">
    <location>
        <begin position="1"/>
        <end position="20"/>
    </location>
</feature>
<sequence>MTVEFSSLKIPSNQPDETPNKLNLVSENSSKFSLNLPRFATSLLRSIDEIIADLQSQNIDKLTKIEWIYYLWIQTQWEHEYPEKSKKISQIIWQGISEDFLLADWLKQLLFWRIGLYYQSKKELVTSQNLPFPVIAESLITAFLDWSLTATSGDALSIQILKTISQGEIDYEIANLSWKYGKTPQELLEKAQLPVSLPVIELTLNCVGQIFVKNNVSDRSGVEWILRCLQQMSPQQKLATVEILLTQISDDVLKNHRPKLIEWLKDEYSTQLDQLSEPAQNSLNRWIGALNYHYIQRLIDLILRFLQPTEFDRKQLEERQNFWGNYSDSIRRVRLLLPQSSFDRLGYQRGDLSCDIFKTCPNETEVIILDLGQYFVIEFLQGVGCEARLIPKNKEHERVLFNLKQPTIQHLRKLGGDIHDHVVFWQSSCERWLAAKKIYPNADVQCFQGMLQYYGKYDRKTGLRPPEPNKQKERDLQLKQWQKDLKTLA</sequence>